<gene>
    <name evidence="1" type="ORF">FJU30_26475</name>
</gene>
<name>A0A5J5FPQ3_9GAMM</name>
<protein>
    <submittedName>
        <fullName evidence="1">Uncharacterized protein</fullName>
    </submittedName>
</protein>
<sequence length="133" mass="15511">MNMTFQSFLVNGRTSFAFGEFYETVLGGLKNYRSYELDKHSGSFAIYYSGIELLFDNYKLCLVQYEISRVLQLYINKNKITGSTSIDNFKGYLNEINVSYLEEKKDGQKILITNHNVKVFFEEELFSTAIKSW</sequence>
<organism evidence="1 2">
    <name type="scientific">Affinibrenneria salicis</name>
    <dbReference type="NCBI Taxonomy" id="2590031"/>
    <lineage>
        <taxon>Bacteria</taxon>
        <taxon>Pseudomonadati</taxon>
        <taxon>Pseudomonadota</taxon>
        <taxon>Gammaproteobacteria</taxon>
        <taxon>Enterobacterales</taxon>
        <taxon>Pectobacteriaceae</taxon>
        <taxon>Affinibrenneria</taxon>
    </lineage>
</organism>
<dbReference type="AlphaFoldDB" id="A0A5J5FPQ3"/>
<dbReference type="EMBL" id="VYKJ01000034">
    <property type="protein sequence ID" value="KAA8993834.1"/>
    <property type="molecule type" value="Genomic_DNA"/>
</dbReference>
<proteinExistence type="predicted"/>
<reference evidence="1 2" key="1">
    <citation type="submission" date="2019-09" db="EMBL/GenBank/DDBJ databases">
        <authorList>
            <person name="Li Y."/>
        </authorList>
    </citation>
    <scope>NUCLEOTIDE SEQUENCE [LARGE SCALE GENOMIC DNA]</scope>
    <source>
        <strain evidence="1 2">L3-3HA</strain>
    </source>
</reference>
<comment type="caution">
    <text evidence="1">The sequence shown here is derived from an EMBL/GenBank/DDBJ whole genome shotgun (WGS) entry which is preliminary data.</text>
</comment>
<evidence type="ECO:0000313" key="1">
    <source>
        <dbReference type="EMBL" id="KAA8993834.1"/>
    </source>
</evidence>
<keyword evidence="2" id="KW-1185">Reference proteome</keyword>
<accession>A0A5J5FPQ3</accession>
<dbReference type="OrthoDB" id="7064591at2"/>
<evidence type="ECO:0000313" key="2">
    <source>
        <dbReference type="Proteomes" id="UP000335415"/>
    </source>
</evidence>
<dbReference type="RefSeq" id="WP_150437909.1">
    <property type="nucleotide sequence ID" value="NZ_VYKJ01000034.1"/>
</dbReference>
<dbReference type="Proteomes" id="UP000335415">
    <property type="component" value="Unassembled WGS sequence"/>
</dbReference>